<accession>A0A835UU87</accession>
<keyword evidence="10" id="KW-1185">Reference proteome</keyword>
<evidence type="ECO:0000256" key="3">
    <source>
        <dbReference type="ARBA" id="ARBA00022679"/>
    </source>
</evidence>
<dbReference type="InterPro" id="IPR029063">
    <property type="entry name" value="SAM-dependent_MTases_sf"/>
</dbReference>
<evidence type="ECO:0000256" key="4">
    <source>
        <dbReference type="ARBA" id="ARBA00022691"/>
    </source>
</evidence>
<evidence type="ECO:0000313" key="9">
    <source>
        <dbReference type="EMBL" id="KAG0474187.1"/>
    </source>
</evidence>
<dbReference type="EMBL" id="JADCNL010000007">
    <property type="protein sequence ID" value="KAG0474187.1"/>
    <property type="molecule type" value="Genomic_DNA"/>
</dbReference>
<feature type="domain" description="Ribosomal RNA adenine methylase transferase N-terminal" evidence="8">
    <location>
        <begin position="1"/>
        <end position="157"/>
    </location>
</feature>
<name>A0A835UU87_VANPL</name>
<protein>
    <recommendedName>
        <fullName evidence="7">rRNA adenine N(6)-methyltransferase</fullName>
        <ecNumber evidence="7">2.1.1.-</ecNumber>
    </recommendedName>
</protein>
<dbReference type="Gene3D" id="3.40.50.150">
    <property type="entry name" value="Vaccinia Virus protein VP39"/>
    <property type="match status" value="1"/>
</dbReference>
<proteinExistence type="inferred from homology"/>
<dbReference type="Pfam" id="PF00398">
    <property type="entry name" value="RrnaAD"/>
    <property type="match status" value="1"/>
</dbReference>
<dbReference type="AlphaFoldDB" id="A0A835UU87"/>
<dbReference type="PANTHER" id="PTHR11727">
    <property type="entry name" value="DIMETHYLADENOSINE TRANSFERASE"/>
    <property type="match status" value="1"/>
</dbReference>
<evidence type="ECO:0000313" key="10">
    <source>
        <dbReference type="Proteomes" id="UP000636800"/>
    </source>
</evidence>
<comment type="caution">
    <text evidence="9">The sequence shown here is derived from an EMBL/GenBank/DDBJ whole genome shotgun (WGS) entry which is preliminary data.</text>
</comment>
<evidence type="ECO:0000256" key="2">
    <source>
        <dbReference type="ARBA" id="ARBA00022603"/>
    </source>
</evidence>
<dbReference type="InterPro" id="IPR023165">
    <property type="entry name" value="rRNA_Ade_diMease-like_C"/>
</dbReference>
<dbReference type="EC" id="2.1.1.-" evidence="7"/>
<evidence type="ECO:0000256" key="1">
    <source>
        <dbReference type="ARBA" id="ARBA00022552"/>
    </source>
</evidence>
<comment type="caution">
    <text evidence="6">Lacks conserved residue(s) required for the propagation of feature annotation.</text>
</comment>
<feature type="binding site" evidence="6">
    <location>
        <position position="21"/>
    </location>
    <ligand>
        <name>S-adenosyl-L-methionine</name>
        <dbReference type="ChEBI" id="CHEBI:59789"/>
    </ligand>
</feature>
<evidence type="ECO:0000256" key="7">
    <source>
        <dbReference type="RuleBase" id="RU362106"/>
    </source>
</evidence>
<keyword evidence="3 6" id="KW-0808">Transferase</keyword>
<comment type="similarity">
    <text evidence="6 7">Belongs to the class I-like SAM-binding methyltransferase superfamily. rRNA adenine N(6)-methyltransferase family.</text>
</comment>
<dbReference type="GO" id="GO:0000179">
    <property type="term" value="F:rRNA (adenine-N6,N6-)-dimethyltransferase activity"/>
    <property type="evidence" value="ECO:0007669"/>
    <property type="project" value="UniProtKB-UniRule"/>
</dbReference>
<dbReference type="OrthoDB" id="737456at2759"/>
<dbReference type="SMART" id="SM00650">
    <property type="entry name" value="rADc"/>
    <property type="match status" value="1"/>
</dbReference>
<dbReference type="GO" id="GO:0003723">
    <property type="term" value="F:RNA binding"/>
    <property type="evidence" value="ECO:0007669"/>
    <property type="project" value="UniProtKB-UniRule"/>
</dbReference>
<dbReference type="FunFam" id="1.10.8.100:FF:000001">
    <property type="entry name" value="Ribosomal RNA small subunit methyltransferase A"/>
    <property type="match status" value="1"/>
</dbReference>
<dbReference type="Gene3D" id="1.10.8.100">
    <property type="entry name" value="Ribosomal RNA adenine dimethylase-like, domain 2"/>
    <property type="match status" value="1"/>
</dbReference>
<dbReference type="Proteomes" id="UP000636800">
    <property type="component" value="Chromosome 7"/>
</dbReference>
<keyword evidence="1 7" id="KW-0698">rRNA processing</keyword>
<dbReference type="PROSITE" id="PS51689">
    <property type="entry name" value="SAM_RNA_A_N6_MT"/>
    <property type="match status" value="1"/>
</dbReference>
<sequence length="243" mass="27613">MAKIVEDRFGSTEKLMVLVEDITRCHVGSHVRSFLGKWNPGKVTKCAKVVSNIPFNISTDVVKLLLPMGDLFSDVVLLLQDETALRLVELQLRSPEYRPINLFVSFYSDAEYMFKVGRENFFPKPKANIPMDSNNKLKARGNVAQVDAAVVKFKLKQNSEYPQVSSRKGFFSMVKSAFNGKRKMLRKSLQHICSAQEIEDALKTISLPVTARPQELSLEDFVRLYNIISKSCQIFPEPEHLNL</sequence>
<keyword evidence="5 6" id="KW-0694">RNA-binding</keyword>
<feature type="binding site" evidence="6">
    <location>
        <position position="52"/>
    </location>
    <ligand>
        <name>S-adenosyl-L-methionine</name>
        <dbReference type="ChEBI" id="CHEBI:59789"/>
    </ligand>
</feature>
<keyword evidence="4 6" id="KW-0949">S-adenosyl-L-methionine</keyword>
<dbReference type="SUPFAM" id="SSF53335">
    <property type="entry name" value="S-adenosyl-L-methionine-dependent methyltransferases"/>
    <property type="match status" value="1"/>
</dbReference>
<evidence type="ECO:0000256" key="6">
    <source>
        <dbReference type="PROSITE-ProRule" id="PRU01026"/>
    </source>
</evidence>
<keyword evidence="2 6" id="KW-0489">Methyltransferase</keyword>
<evidence type="ECO:0000256" key="5">
    <source>
        <dbReference type="ARBA" id="ARBA00022884"/>
    </source>
</evidence>
<dbReference type="InterPro" id="IPR020598">
    <property type="entry name" value="rRNA_Ade_methylase_Trfase_N"/>
</dbReference>
<dbReference type="PANTHER" id="PTHR11727:SF27">
    <property type="entry name" value="RIBOSOMAL RNA SMALL SUBUNIT METHYLTRANSFERASE, CHLOROPLASTIC"/>
    <property type="match status" value="1"/>
</dbReference>
<dbReference type="InterPro" id="IPR001737">
    <property type="entry name" value="KsgA/Erm"/>
</dbReference>
<reference evidence="9 10" key="1">
    <citation type="journal article" date="2020" name="Nat. Food">
        <title>A phased Vanilla planifolia genome enables genetic improvement of flavour and production.</title>
        <authorList>
            <person name="Hasing T."/>
            <person name="Tang H."/>
            <person name="Brym M."/>
            <person name="Khazi F."/>
            <person name="Huang T."/>
            <person name="Chambers A.H."/>
        </authorList>
    </citation>
    <scope>NUCLEOTIDE SEQUENCE [LARGE SCALE GENOMIC DNA]</scope>
    <source>
        <tissue evidence="9">Leaf</tissue>
    </source>
</reference>
<feature type="binding site" evidence="6">
    <location>
        <position position="1"/>
    </location>
    <ligand>
        <name>S-adenosyl-L-methionine</name>
        <dbReference type="ChEBI" id="CHEBI:59789"/>
    </ligand>
</feature>
<gene>
    <name evidence="9" type="ORF">HPP92_016044</name>
</gene>
<organism evidence="9 10">
    <name type="scientific">Vanilla planifolia</name>
    <name type="common">Vanilla</name>
    <dbReference type="NCBI Taxonomy" id="51239"/>
    <lineage>
        <taxon>Eukaryota</taxon>
        <taxon>Viridiplantae</taxon>
        <taxon>Streptophyta</taxon>
        <taxon>Embryophyta</taxon>
        <taxon>Tracheophyta</taxon>
        <taxon>Spermatophyta</taxon>
        <taxon>Magnoliopsida</taxon>
        <taxon>Liliopsida</taxon>
        <taxon>Asparagales</taxon>
        <taxon>Orchidaceae</taxon>
        <taxon>Vanilloideae</taxon>
        <taxon>Vanilleae</taxon>
        <taxon>Vanilla</taxon>
    </lineage>
</organism>
<evidence type="ECO:0000259" key="8">
    <source>
        <dbReference type="SMART" id="SM00650"/>
    </source>
</evidence>